<reference evidence="2 3" key="1">
    <citation type="submission" date="2017-05" db="EMBL/GenBank/DDBJ databases">
        <authorList>
            <person name="Varghese N."/>
            <person name="Submissions S."/>
        </authorList>
    </citation>
    <scope>NUCLEOTIDE SEQUENCE [LARGE SCALE GENOMIC DNA]</scope>
    <source>
        <strain evidence="2 3">SM16</strain>
    </source>
</reference>
<evidence type="ECO:0000313" key="3">
    <source>
        <dbReference type="Proteomes" id="UP001157910"/>
    </source>
</evidence>
<accession>A0ABY1QSE8</accession>
<keyword evidence="1" id="KW-0812">Transmembrane</keyword>
<name>A0ABY1QSE8_9SPHN</name>
<proteinExistence type="predicted"/>
<keyword evidence="1" id="KW-1133">Transmembrane helix</keyword>
<dbReference type="Proteomes" id="UP001157910">
    <property type="component" value="Unassembled WGS sequence"/>
</dbReference>
<dbReference type="EMBL" id="FXUI01000012">
    <property type="protein sequence ID" value="SMP79059.1"/>
    <property type="molecule type" value="Genomic_DNA"/>
</dbReference>
<feature type="transmembrane region" description="Helical" evidence="1">
    <location>
        <begin position="117"/>
        <end position="138"/>
    </location>
</feature>
<sequence>MLMSALLEHRDAIGMIIAALFLLCCHPLKAAAPEWILSGLLFCMAASNTLFEVEIGGPLLWRKADMGHLAVDSLAMCSLVVVALYANREYPLWMAGAQLITLTAHLFRVGMPDISAFAYAAMAMFPSYVQLVAMAIGLTRHAMRRHHWGPYRSWRHPDDLGPFFRGAGPDAQRG</sequence>
<organism evidence="2 3">
    <name type="scientific">Novosphingobium panipatense</name>
    <dbReference type="NCBI Taxonomy" id="428991"/>
    <lineage>
        <taxon>Bacteria</taxon>
        <taxon>Pseudomonadati</taxon>
        <taxon>Pseudomonadota</taxon>
        <taxon>Alphaproteobacteria</taxon>
        <taxon>Sphingomonadales</taxon>
        <taxon>Sphingomonadaceae</taxon>
        <taxon>Novosphingobium</taxon>
    </lineage>
</organism>
<evidence type="ECO:0000313" key="2">
    <source>
        <dbReference type="EMBL" id="SMP79059.1"/>
    </source>
</evidence>
<keyword evidence="3" id="KW-1185">Reference proteome</keyword>
<comment type="caution">
    <text evidence="2">The sequence shown here is derived from an EMBL/GenBank/DDBJ whole genome shotgun (WGS) entry which is preliminary data.</text>
</comment>
<protein>
    <submittedName>
        <fullName evidence="2">Uncharacterized protein</fullName>
    </submittedName>
</protein>
<gene>
    <name evidence="2" type="ORF">SAMN06296065_11240</name>
</gene>
<evidence type="ECO:0000256" key="1">
    <source>
        <dbReference type="SAM" id="Phobius"/>
    </source>
</evidence>
<keyword evidence="1" id="KW-0472">Membrane</keyword>